<gene>
    <name evidence="1" type="ORF">IHE45_18G088900</name>
</gene>
<proteinExistence type="predicted"/>
<comment type="caution">
    <text evidence="1">The sequence shown here is derived from an EMBL/GenBank/DDBJ whole genome shotgun (WGS) entry which is preliminary data.</text>
</comment>
<dbReference type="EMBL" id="CM037028">
    <property type="protein sequence ID" value="KAH7656651.1"/>
    <property type="molecule type" value="Genomic_DNA"/>
</dbReference>
<name>A0ACB7U8Q0_DIOAL</name>
<evidence type="ECO:0000313" key="2">
    <source>
        <dbReference type="Proteomes" id="UP000827976"/>
    </source>
</evidence>
<dbReference type="Proteomes" id="UP000827976">
    <property type="component" value="Chromosome 18"/>
</dbReference>
<reference evidence="2" key="1">
    <citation type="journal article" date="2022" name="Nat. Commun.">
        <title>Chromosome evolution and the genetic basis of agronomically important traits in greater yam.</title>
        <authorList>
            <person name="Bredeson J.V."/>
            <person name="Lyons J.B."/>
            <person name="Oniyinde I.O."/>
            <person name="Okereke N.R."/>
            <person name="Kolade O."/>
            <person name="Nnabue I."/>
            <person name="Nwadili C.O."/>
            <person name="Hribova E."/>
            <person name="Parker M."/>
            <person name="Nwogha J."/>
            <person name="Shu S."/>
            <person name="Carlson J."/>
            <person name="Kariba R."/>
            <person name="Muthemba S."/>
            <person name="Knop K."/>
            <person name="Barton G.J."/>
            <person name="Sherwood A.V."/>
            <person name="Lopez-Montes A."/>
            <person name="Asiedu R."/>
            <person name="Jamnadass R."/>
            <person name="Muchugi A."/>
            <person name="Goodstein D."/>
            <person name="Egesi C.N."/>
            <person name="Featherston J."/>
            <person name="Asfaw A."/>
            <person name="Simpson G.G."/>
            <person name="Dolezel J."/>
            <person name="Hendre P.S."/>
            <person name="Van Deynze A."/>
            <person name="Kumar P.L."/>
            <person name="Obidiegwu J.E."/>
            <person name="Bhattacharjee R."/>
            <person name="Rokhsar D.S."/>
        </authorList>
    </citation>
    <scope>NUCLEOTIDE SEQUENCE [LARGE SCALE GENOMIC DNA]</scope>
    <source>
        <strain evidence="2">cv. TDa95/00328</strain>
    </source>
</reference>
<accession>A0ACB7U8Q0</accession>
<organism evidence="1 2">
    <name type="scientific">Dioscorea alata</name>
    <name type="common">Purple yam</name>
    <dbReference type="NCBI Taxonomy" id="55571"/>
    <lineage>
        <taxon>Eukaryota</taxon>
        <taxon>Viridiplantae</taxon>
        <taxon>Streptophyta</taxon>
        <taxon>Embryophyta</taxon>
        <taxon>Tracheophyta</taxon>
        <taxon>Spermatophyta</taxon>
        <taxon>Magnoliopsida</taxon>
        <taxon>Liliopsida</taxon>
        <taxon>Dioscoreales</taxon>
        <taxon>Dioscoreaceae</taxon>
        <taxon>Dioscorea</taxon>
    </lineage>
</organism>
<keyword evidence="2" id="KW-1185">Reference proteome</keyword>
<evidence type="ECO:0000313" key="1">
    <source>
        <dbReference type="EMBL" id="KAH7656651.1"/>
    </source>
</evidence>
<sequence length="179" mass="18993">MTILFFFIIFLLNSSCFSNAAVQDFCVGDVKAPEGPAGYSCKNASLFPGLNGLHMSVLYIQMGPDGIVPAHTHPRANEIIVCISGTVRVGFISTGNKAYTKTLQAGDVFIFPQGLVHFQMNVGKGPAKVLAFFSSSNPGIQTIVTSLFGNDLATATVEKISFIDADNVKKLKAKVGGTN</sequence>
<protein>
    <submittedName>
        <fullName evidence="1">Germin protein</fullName>
    </submittedName>
</protein>